<evidence type="ECO:0000259" key="8">
    <source>
        <dbReference type="Pfam" id="PF00557"/>
    </source>
</evidence>
<dbReference type="GO" id="GO:0006508">
    <property type="term" value="P:proteolysis"/>
    <property type="evidence" value="ECO:0007669"/>
    <property type="project" value="UniProtKB-KW"/>
</dbReference>
<gene>
    <name evidence="6" type="primary">map</name>
    <name evidence="9" type="ORF">A2382_05245</name>
</gene>
<dbReference type="InterPro" id="IPR002467">
    <property type="entry name" value="Pept_M24A_MAP1"/>
</dbReference>
<dbReference type="Gene3D" id="3.90.230.10">
    <property type="entry name" value="Creatinase/methionine aminopeptidase superfamily"/>
    <property type="match status" value="1"/>
</dbReference>
<organism evidence="9 10">
    <name type="scientific">Candidatus Woesebacteria bacterium RIFOXYB1_FULL_38_16</name>
    <dbReference type="NCBI Taxonomy" id="1802538"/>
    <lineage>
        <taxon>Bacteria</taxon>
        <taxon>Candidatus Woeseibacteriota</taxon>
    </lineage>
</organism>
<dbReference type="GO" id="GO:0070006">
    <property type="term" value="F:metalloaminopeptidase activity"/>
    <property type="evidence" value="ECO:0007669"/>
    <property type="project" value="UniProtKB-UniRule"/>
</dbReference>
<evidence type="ECO:0000256" key="6">
    <source>
        <dbReference type="HAMAP-Rule" id="MF_01974"/>
    </source>
</evidence>
<dbReference type="PANTHER" id="PTHR43330">
    <property type="entry name" value="METHIONINE AMINOPEPTIDASE"/>
    <property type="match status" value="1"/>
</dbReference>
<evidence type="ECO:0000256" key="4">
    <source>
        <dbReference type="ARBA" id="ARBA00022723"/>
    </source>
</evidence>
<dbReference type="EMBL" id="MGHY01000005">
    <property type="protein sequence ID" value="OGM80059.1"/>
    <property type="molecule type" value="Genomic_DNA"/>
</dbReference>
<dbReference type="GO" id="GO:0005829">
    <property type="term" value="C:cytosol"/>
    <property type="evidence" value="ECO:0007669"/>
    <property type="project" value="TreeGrafter"/>
</dbReference>
<evidence type="ECO:0000256" key="2">
    <source>
        <dbReference type="ARBA" id="ARBA00022438"/>
    </source>
</evidence>
<dbReference type="InterPro" id="IPR001714">
    <property type="entry name" value="Pept_M24_MAP"/>
</dbReference>
<dbReference type="InterPro" id="IPR036005">
    <property type="entry name" value="Creatinase/aminopeptidase-like"/>
</dbReference>
<dbReference type="STRING" id="1802538.A2382_05245"/>
<reference evidence="9 10" key="1">
    <citation type="journal article" date="2016" name="Nat. Commun.">
        <title>Thousands of microbial genomes shed light on interconnected biogeochemical processes in an aquifer system.</title>
        <authorList>
            <person name="Anantharaman K."/>
            <person name="Brown C.T."/>
            <person name="Hug L.A."/>
            <person name="Sharon I."/>
            <person name="Castelle C.J."/>
            <person name="Probst A.J."/>
            <person name="Thomas B.C."/>
            <person name="Singh A."/>
            <person name="Wilkins M.J."/>
            <person name="Karaoz U."/>
            <person name="Brodie E.L."/>
            <person name="Williams K.H."/>
            <person name="Hubbard S.S."/>
            <person name="Banfield J.F."/>
        </authorList>
    </citation>
    <scope>NUCLEOTIDE SEQUENCE [LARGE SCALE GENOMIC DNA]</scope>
</reference>
<comment type="catalytic activity">
    <reaction evidence="6 7">
        <text>Release of N-terminal amino acids, preferentially methionine, from peptides and arylamides.</text>
        <dbReference type="EC" id="3.4.11.18"/>
    </reaction>
</comment>
<dbReference type="SUPFAM" id="SSF55920">
    <property type="entry name" value="Creatinase/aminopeptidase"/>
    <property type="match status" value="1"/>
</dbReference>
<comment type="similarity">
    <text evidence="6">Belongs to the peptidase M24A family. Methionine aminopeptidase type 1 subfamily.</text>
</comment>
<dbReference type="PANTHER" id="PTHR43330:SF27">
    <property type="entry name" value="METHIONINE AMINOPEPTIDASE"/>
    <property type="match status" value="1"/>
</dbReference>
<feature type="binding site" evidence="6">
    <location>
        <position position="79"/>
    </location>
    <ligand>
        <name>substrate</name>
    </ligand>
</feature>
<feature type="binding site" evidence="6">
    <location>
        <position position="236"/>
    </location>
    <ligand>
        <name>a divalent metal cation</name>
        <dbReference type="ChEBI" id="CHEBI:60240"/>
        <label>1</label>
    </ligand>
</feature>
<evidence type="ECO:0000313" key="10">
    <source>
        <dbReference type="Proteomes" id="UP000178999"/>
    </source>
</evidence>
<dbReference type="InterPro" id="IPR000994">
    <property type="entry name" value="Pept_M24"/>
</dbReference>
<feature type="binding site" evidence="6">
    <location>
        <position position="236"/>
    </location>
    <ligand>
        <name>a divalent metal cation</name>
        <dbReference type="ChEBI" id="CHEBI:60240"/>
        <label>2</label>
        <note>catalytic</note>
    </ligand>
</feature>
<dbReference type="EC" id="3.4.11.18" evidence="6 7"/>
<dbReference type="AlphaFoldDB" id="A0A1F8CW82"/>
<accession>A0A1F8CW82</accession>
<proteinExistence type="inferred from homology"/>
<dbReference type="NCBIfam" id="TIGR00500">
    <property type="entry name" value="met_pdase_I"/>
    <property type="match status" value="1"/>
</dbReference>
<dbReference type="PRINTS" id="PR00599">
    <property type="entry name" value="MAPEPTIDASE"/>
</dbReference>
<evidence type="ECO:0000313" key="9">
    <source>
        <dbReference type="EMBL" id="OGM80059.1"/>
    </source>
</evidence>
<feature type="binding site" evidence="6">
    <location>
        <position position="97"/>
    </location>
    <ligand>
        <name>a divalent metal cation</name>
        <dbReference type="ChEBI" id="CHEBI:60240"/>
        <label>1</label>
    </ligand>
</feature>
<comment type="caution">
    <text evidence="9">The sequence shown here is derived from an EMBL/GenBank/DDBJ whole genome shotgun (WGS) entry which is preliminary data.</text>
</comment>
<keyword evidence="5 6" id="KW-0378">Hydrolase</keyword>
<dbReference type="HAMAP" id="MF_01974">
    <property type="entry name" value="MetAP_1"/>
    <property type="match status" value="1"/>
</dbReference>
<dbReference type="GO" id="GO:0046872">
    <property type="term" value="F:metal ion binding"/>
    <property type="evidence" value="ECO:0007669"/>
    <property type="project" value="UniProtKB-UniRule"/>
</dbReference>
<feature type="binding site" evidence="6">
    <location>
        <position position="108"/>
    </location>
    <ligand>
        <name>a divalent metal cation</name>
        <dbReference type="ChEBI" id="CHEBI:60240"/>
        <label>1</label>
    </ligand>
</feature>
<name>A0A1F8CW82_9BACT</name>
<feature type="binding site" evidence="6">
    <location>
        <position position="108"/>
    </location>
    <ligand>
        <name>a divalent metal cation</name>
        <dbReference type="ChEBI" id="CHEBI:60240"/>
        <label>2</label>
        <note>catalytic</note>
    </ligand>
</feature>
<keyword evidence="3 6" id="KW-0645">Protease</keyword>
<dbReference type="GO" id="GO:0004239">
    <property type="term" value="F:initiator methionyl aminopeptidase activity"/>
    <property type="evidence" value="ECO:0007669"/>
    <property type="project" value="UniProtKB-UniRule"/>
</dbReference>
<keyword evidence="4 6" id="KW-0479">Metal-binding</keyword>
<feature type="binding site" evidence="6">
    <location>
        <position position="205"/>
    </location>
    <ligand>
        <name>a divalent metal cation</name>
        <dbReference type="ChEBI" id="CHEBI:60240"/>
        <label>2</label>
        <note>catalytic</note>
    </ligand>
</feature>
<evidence type="ECO:0000256" key="3">
    <source>
        <dbReference type="ARBA" id="ARBA00022670"/>
    </source>
</evidence>
<feature type="binding site" evidence="6">
    <location>
        <position position="177"/>
    </location>
    <ligand>
        <name>substrate</name>
    </ligand>
</feature>
<comment type="function">
    <text evidence="1 6">Removes the N-terminal methionine from nascent proteins. The N-terminal methionine is often cleaved when the second residue in the primary sequence is small and uncharged (Met-Ala-, Cys, Gly, Pro, Ser, Thr, or Val). Requires deformylation of the N(alpha)-formylated initiator methionine before it can be hydrolyzed.</text>
</comment>
<comment type="cofactor">
    <cofactor evidence="6">
        <name>Co(2+)</name>
        <dbReference type="ChEBI" id="CHEBI:48828"/>
    </cofactor>
    <cofactor evidence="6">
        <name>Zn(2+)</name>
        <dbReference type="ChEBI" id="CHEBI:29105"/>
    </cofactor>
    <cofactor evidence="6">
        <name>Mn(2+)</name>
        <dbReference type="ChEBI" id="CHEBI:29035"/>
    </cofactor>
    <cofactor evidence="6">
        <name>Fe(2+)</name>
        <dbReference type="ChEBI" id="CHEBI:29033"/>
    </cofactor>
    <text evidence="6">Binds 2 divalent metal cations per subunit. Has a high-affinity and a low affinity metal-binding site. The true nature of the physiological cofactor is under debate. The enzyme is active with cobalt, zinc, manganese or divalent iron ions. Most likely, methionine aminopeptidases function as mononuclear Fe(2+)-metalloproteases under physiological conditions, and the catalytically relevant metal-binding site has been assigned to the histidine-containing high-affinity site.</text>
</comment>
<comment type="subunit">
    <text evidence="6">Monomer.</text>
</comment>
<dbReference type="Pfam" id="PF00557">
    <property type="entry name" value="Peptidase_M24"/>
    <property type="match status" value="1"/>
</dbReference>
<keyword evidence="2 6" id="KW-0031">Aminopeptidase</keyword>
<evidence type="ECO:0000256" key="5">
    <source>
        <dbReference type="ARBA" id="ARBA00022801"/>
    </source>
</evidence>
<feature type="binding site" evidence="6">
    <location>
        <position position="170"/>
    </location>
    <ligand>
        <name>a divalent metal cation</name>
        <dbReference type="ChEBI" id="CHEBI:60240"/>
        <label>2</label>
        <note>catalytic</note>
    </ligand>
</feature>
<sequence>MGKINIKTKAEVAIMTEGGKLLSRVKNEIKNKIKPGVSAMDVEQWAREGILKAGAKPSFQMVRGYRFATCVNVNEGIVHGIPKKEVIFKDGDIVSVDLGMYFKGFHTDTSFSILLGNDQEKKKFLSAGEEALARAIKACVIGGQVGDISLAMENVLRKYGYFPAENLTGHGVGRELHEDPRIPCFVVGSADERVVICEGMTLAIEVMYKLTDSKLVLSNDGWTISTKDGKISALFEETVAVTSRGPVVLT</sequence>
<evidence type="ECO:0000256" key="1">
    <source>
        <dbReference type="ARBA" id="ARBA00002521"/>
    </source>
</evidence>
<evidence type="ECO:0000256" key="7">
    <source>
        <dbReference type="RuleBase" id="RU003653"/>
    </source>
</evidence>
<dbReference type="Proteomes" id="UP000178999">
    <property type="component" value="Unassembled WGS sequence"/>
</dbReference>
<feature type="domain" description="Peptidase M24" evidence="8">
    <location>
        <begin position="14"/>
        <end position="242"/>
    </location>
</feature>
<protein>
    <recommendedName>
        <fullName evidence="6 7">Methionine aminopeptidase</fullName>
        <shortName evidence="6">MAP</shortName>
        <shortName evidence="6">MetAP</shortName>
        <ecNumber evidence="6 7">3.4.11.18</ecNumber>
    </recommendedName>
    <alternativeName>
        <fullName evidence="6">Peptidase M</fullName>
    </alternativeName>
</protein>